<reference evidence="8 9" key="1">
    <citation type="journal article" date="2018" name="Sci. Rep.">
        <title>Genomic signatures of local adaptation to the degree of environmental predictability in rotifers.</title>
        <authorList>
            <person name="Franch-Gras L."/>
            <person name="Hahn C."/>
            <person name="Garcia-Roger E.M."/>
            <person name="Carmona M.J."/>
            <person name="Serra M."/>
            <person name="Gomez A."/>
        </authorList>
    </citation>
    <scope>NUCLEOTIDE SEQUENCE [LARGE SCALE GENOMIC DNA]</scope>
    <source>
        <strain evidence="8">HYR1</strain>
    </source>
</reference>
<dbReference type="SUPFAM" id="SSF140996">
    <property type="entry name" value="Hermes dimerisation domain"/>
    <property type="match status" value="1"/>
</dbReference>
<comment type="subcellular location">
    <subcellularLocation>
        <location evidence="1">Nucleus</location>
    </subcellularLocation>
</comment>
<dbReference type="AlphaFoldDB" id="A0A3M7PBY3"/>
<dbReference type="EMBL" id="REGN01012152">
    <property type="protein sequence ID" value="RMZ96479.1"/>
    <property type="molecule type" value="Genomic_DNA"/>
</dbReference>
<comment type="caution">
    <text evidence="8">The sequence shown here is derived from an EMBL/GenBank/DDBJ whole genome shotgun (WGS) entry which is preliminary data.</text>
</comment>
<feature type="compositionally biased region" description="Polar residues" evidence="6">
    <location>
        <begin position="23"/>
        <end position="37"/>
    </location>
</feature>
<dbReference type="GO" id="GO:0005634">
    <property type="term" value="C:nucleus"/>
    <property type="evidence" value="ECO:0007669"/>
    <property type="project" value="UniProtKB-SubCell"/>
</dbReference>
<keyword evidence="5" id="KW-0539">Nucleus</keyword>
<evidence type="ECO:0000313" key="9">
    <source>
        <dbReference type="Proteomes" id="UP000276133"/>
    </source>
</evidence>
<dbReference type="Pfam" id="PF10683">
    <property type="entry name" value="DBD_Tnp_Hermes"/>
    <property type="match status" value="1"/>
</dbReference>
<evidence type="ECO:0000256" key="5">
    <source>
        <dbReference type="ARBA" id="ARBA00023242"/>
    </source>
</evidence>
<protein>
    <recommendedName>
        <fullName evidence="7">Hermes trasposase DNA-binding domain-containing protein</fullName>
    </recommendedName>
</protein>
<feature type="compositionally biased region" description="Low complexity" evidence="6">
    <location>
        <begin position="38"/>
        <end position="53"/>
    </location>
</feature>
<evidence type="ECO:0000256" key="6">
    <source>
        <dbReference type="SAM" id="MobiDB-lite"/>
    </source>
</evidence>
<name>A0A3M7PBY3_BRAPC</name>
<dbReference type="PANTHER" id="PTHR46481:SF10">
    <property type="entry name" value="ZINC FINGER BED DOMAIN-CONTAINING PROTEIN 39"/>
    <property type="match status" value="1"/>
</dbReference>
<dbReference type="InterPro" id="IPR052035">
    <property type="entry name" value="ZnF_BED_domain_contain"/>
</dbReference>
<feature type="domain" description="Hermes trasposase DNA-binding" evidence="7">
    <location>
        <begin position="154"/>
        <end position="186"/>
    </location>
</feature>
<feature type="compositionally biased region" description="Low complexity" evidence="6">
    <location>
        <begin position="1"/>
        <end position="16"/>
    </location>
</feature>
<dbReference type="InterPro" id="IPR018473">
    <property type="entry name" value="Hermes_transposase_DNA-db"/>
</dbReference>
<dbReference type="Gene3D" id="1.10.10.1070">
    <property type="entry name" value="Zinc finger, BED domain-containing"/>
    <property type="match status" value="1"/>
</dbReference>
<dbReference type="OrthoDB" id="1607513at2759"/>
<feature type="compositionally biased region" description="Low complexity" evidence="6">
    <location>
        <begin position="62"/>
        <end position="73"/>
    </location>
</feature>
<organism evidence="8 9">
    <name type="scientific">Brachionus plicatilis</name>
    <name type="common">Marine rotifer</name>
    <name type="synonym">Brachionus muelleri</name>
    <dbReference type="NCBI Taxonomy" id="10195"/>
    <lineage>
        <taxon>Eukaryota</taxon>
        <taxon>Metazoa</taxon>
        <taxon>Spiralia</taxon>
        <taxon>Gnathifera</taxon>
        <taxon>Rotifera</taxon>
        <taxon>Eurotatoria</taxon>
        <taxon>Monogononta</taxon>
        <taxon>Pseudotrocha</taxon>
        <taxon>Ploima</taxon>
        <taxon>Brachionidae</taxon>
        <taxon>Brachionus</taxon>
    </lineage>
</organism>
<dbReference type="PANTHER" id="PTHR46481">
    <property type="entry name" value="ZINC FINGER BED DOMAIN-CONTAINING PROTEIN 4"/>
    <property type="match status" value="1"/>
</dbReference>
<keyword evidence="4" id="KW-0862">Zinc</keyword>
<sequence length="213" mass="23925">MTVSESSSSESLIASESGKDESVCTNSTESYSDTRNTNENSSISNVSPSESQNQTQNSAFVSSNTTSSSTFSSSRRKKRTNVNSETNGKDHIEAIKKFFCIQNDSTICKFEIPQKCFCNQKFSNKTSSSSLKYHLKNCHGLTFDDSKSSSKIFKPNVDEKLIEWIIDDLQPFSVVEGKKFIELVEMLDSSYKIHCLSKIEYSIDDLFEKSLEN</sequence>
<feature type="region of interest" description="Disordered" evidence="6">
    <location>
        <begin position="1"/>
        <end position="86"/>
    </location>
</feature>
<evidence type="ECO:0000256" key="4">
    <source>
        <dbReference type="ARBA" id="ARBA00022833"/>
    </source>
</evidence>
<evidence type="ECO:0000256" key="1">
    <source>
        <dbReference type="ARBA" id="ARBA00004123"/>
    </source>
</evidence>
<evidence type="ECO:0000313" key="8">
    <source>
        <dbReference type="EMBL" id="RMZ96479.1"/>
    </source>
</evidence>
<keyword evidence="2" id="KW-0479">Metal-binding</keyword>
<evidence type="ECO:0000256" key="3">
    <source>
        <dbReference type="ARBA" id="ARBA00022771"/>
    </source>
</evidence>
<keyword evidence="9" id="KW-1185">Reference proteome</keyword>
<keyword evidence="3" id="KW-0863">Zinc-finger</keyword>
<proteinExistence type="predicted"/>
<evidence type="ECO:0000256" key="2">
    <source>
        <dbReference type="ARBA" id="ARBA00022723"/>
    </source>
</evidence>
<gene>
    <name evidence="8" type="ORF">BpHYR1_002579</name>
</gene>
<accession>A0A3M7PBY3</accession>
<dbReference type="Proteomes" id="UP000276133">
    <property type="component" value="Unassembled WGS sequence"/>
</dbReference>
<dbReference type="GO" id="GO:0008270">
    <property type="term" value="F:zinc ion binding"/>
    <property type="evidence" value="ECO:0007669"/>
    <property type="project" value="UniProtKB-KW"/>
</dbReference>
<evidence type="ECO:0000259" key="7">
    <source>
        <dbReference type="Pfam" id="PF10683"/>
    </source>
</evidence>